<evidence type="ECO:0000313" key="2">
    <source>
        <dbReference type="Proteomes" id="UP000232323"/>
    </source>
</evidence>
<sequence length="250" mass="27686">MGCCNSKQTVAVAPAPLSPAPEEIVNIEEPPVQAVQEEEFKDEGPPDPMEPIISRDDGTMVPELGYPLSFLSTLSAQADQSATPRDVLEKVIMPETHALGCRLAELRKDKVGKPTYFVRQCWTRAYRELVTVIEEHIKDMEPELPSSDVFVWLDILSTNPHSKVQQDIDLTSIQKYLTQARATLVCVESAKANPGHECIRALPAGSNSGDHVRSDLGTSIDGHQVCMIMFRANEGIHGFHHFGTVHVRYM</sequence>
<evidence type="ECO:0000313" key="1">
    <source>
        <dbReference type="EMBL" id="GAX77491.1"/>
    </source>
</evidence>
<name>A0A250X352_9CHLO</name>
<proteinExistence type="predicted"/>
<reference evidence="1 2" key="1">
    <citation type="submission" date="2017-08" db="EMBL/GenBank/DDBJ databases">
        <title>Acidophilic green algal genome provides insights into adaptation to an acidic environment.</title>
        <authorList>
            <person name="Hirooka S."/>
            <person name="Hirose Y."/>
            <person name="Kanesaki Y."/>
            <person name="Higuchi S."/>
            <person name="Fujiwara T."/>
            <person name="Onuma R."/>
            <person name="Era A."/>
            <person name="Ohbayashi R."/>
            <person name="Uzuka A."/>
            <person name="Nozaki H."/>
            <person name="Yoshikawa H."/>
            <person name="Miyagishima S.Y."/>
        </authorList>
    </citation>
    <scope>NUCLEOTIDE SEQUENCE [LARGE SCALE GENOMIC DNA]</scope>
    <source>
        <strain evidence="1 2">NIES-2499</strain>
    </source>
</reference>
<gene>
    <name evidence="1" type="ORF">CEUSTIGMA_g4935.t1</name>
</gene>
<dbReference type="AlphaFoldDB" id="A0A250X352"/>
<dbReference type="Proteomes" id="UP000232323">
    <property type="component" value="Unassembled WGS sequence"/>
</dbReference>
<comment type="caution">
    <text evidence="1">The sequence shown here is derived from an EMBL/GenBank/DDBJ whole genome shotgun (WGS) entry which is preliminary data.</text>
</comment>
<protein>
    <submittedName>
        <fullName evidence="1">Uncharacterized protein</fullName>
    </submittedName>
</protein>
<accession>A0A250X352</accession>
<keyword evidence="2" id="KW-1185">Reference proteome</keyword>
<organism evidence="1 2">
    <name type="scientific">Chlamydomonas eustigma</name>
    <dbReference type="NCBI Taxonomy" id="1157962"/>
    <lineage>
        <taxon>Eukaryota</taxon>
        <taxon>Viridiplantae</taxon>
        <taxon>Chlorophyta</taxon>
        <taxon>core chlorophytes</taxon>
        <taxon>Chlorophyceae</taxon>
        <taxon>CS clade</taxon>
        <taxon>Chlamydomonadales</taxon>
        <taxon>Chlamydomonadaceae</taxon>
        <taxon>Chlamydomonas</taxon>
    </lineage>
</organism>
<dbReference type="EMBL" id="BEGY01000025">
    <property type="protein sequence ID" value="GAX77491.1"/>
    <property type="molecule type" value="Genomic_DNA"/>
</dbReference>